<accession>A0AC60P2K9</accession>
<gene>
    <name evidence="1" type="ORF">HPB47_009289</name>
</gene>
<organism evidence="1 2">
    <name type="scientific">Ixodes persulcatus</name>
    <name type="common">Taiga tick</name>
    <dbReference type="NCBI Taxonomy" id="34615"/>
    <lineage>
        <taxon>Eukaryota</taxon>
        <taxon>Metazoa</taxon>
        <taxon>Ecdysozoa</taxon>
        <taxon>Arthropoda</taxon>
        <taxon>Chelicerata</taxon>
        <taxon>Arachnida</taxon>
        <taxon>Acari</taxon>
        <taxon>Parasitiformes</taxon>
        <taxon>Ixodida</taxon>
        <taxon>Ixodoidea</taxon>
        <taxon>Ixodidae</taxon>
        <taxon>Ixodinae</taxon>
        <taxon>Ixodes</taxon>
    </lineage>
</organism>
<protein>
    <submittedName>
        <fullName evidence="1">Uncharacterized protein</fullName>
    </submittedName>
</protein>
<reference evidence="1 2" key="1">
    <citation type="journal article" date="2020" name="Cell">
        <title>Large-Scale Comparative Analyses of Tick Genomes Elucidate Their Genetic Diversity and Vector Capacities.</title>
        <authorList>
            <consortium name="Tick Genome and Microbiome Consortium (TIGMIC)"/>
            <person name="Jia N."/>
            <person name="Wang J."/>
            <person name="Shi W."/>
            <person name="Du L."/>
            <person name="Sun Y."/>
            <person name="Zhan W."/>
            <person name="Jiang J.F."/>
            <person name="Wang Q."/>
            <person name="Zhang B."/>
            <person name="Ji P."/>
            <person name="Bell-Sakyi L."/>
            <person name="Cui X.M."/>
            <person name="Yuan T.T."/>
            <person name="Jiang B.G."/>
            <person name="Yang W.F."/>
            <person name="Lam T.T."/>
            <person name="Chang Q.C."/>
            <person name="Ding S.J."/>
            <person name="Wang X.J."/>
            <person name="Zhu J.G."/>
            <person name="Ruan X.D."/>
            <person name="Zhao L."/>
            <person name="Wei J.T."/>
            <person name="Ye R.Z."/>
            <person name="Que T.C."/>
            <person name="Du C.H."/>
            <person name="Zhou Y.H."/>
            <person name="Cheng J.X."/>
            <person name="Dai P.F."/>
            <person name="Guo W.B."/>
            <person name="Han X.H."/>
            <person name="Huang E.J."/>
            <person name="Li L.F."/>
            <person name="Wei W."/>
            <person name="Gao Y.C."/>
            <person name="Liu J.Z."/>
            <person name="Shao H.Z."/>
            <person name="Wang X."/>
            <person name="Wang C.C."/>
            <person name="Yang T.C."/>
            <person name="Huo Q.B."/>
            <person name="Li W."/>
            <person name="Chen H.Y."/>
            <person name="Chen S.E."/>
            <person name="Zhou L.G."/>
            <person name="Ni X.B."/>
            <person name="Tian J.H."/>
            <person name="Sheng Y."/>
            <person name="Liu T."/>
            <person name="Pan Y.S."/>
            <person name="Xia L.Y."/>
            <person name="Li J."/>
            <person name="Zhao F."/>
            <person name="Cao W.C."/>
        </authorList>
    </citation>
    <scope>NUCLEOTIDE SEQUENCE [LARGE SCALE GENOMIC DNA]</scope>
    <source>
        <strain evidence="1">Iper-2018</strain>
    </source>
</reference>
<dbReference type="Proteomes" id="UP000805193">
    <property type="component" value="Unassembled WGS sequence"/>
</dbReference>
<keyword evidence="2" id="KW-1185">Reference proteome</keyword>
<sequence>MPALSERVKYVFTKLRAEEIADYDTVKAAVLDELRLTPGEYRKRFAGARKRKDEGWAQFASRTASYFSYYLEARSVESKEDLIHLMVADKVTAKLARLSLQAGPRSRFSQKDPVSLLPGLYSHVRKYHSHSEDHLGFFGVIEEHMDGPTGKLRIVSQVPPRQKYADEMVSTADGRPFFHPHVPLYSRILEPRVFVAFGYTNTAEYTTYYKQKYCDLQGSSVRTFDGVIVKLPETNCFQVVSRDCTPDNKRFLILARSTGNPALPKALKIFIHNSKIEILQVASDAGLVVRVDGSRVEVPQAVPYSHMSHGAELFKIKLKGKFYLIESSSYDLSVGFDEKVLTVQTAGFYRGSLCGLCADNNYDRLNELVGPDRQVHNDTLEFAKSYVVPSSYCTPP</sequence>
<evidence type="ECO:0000313" key="1">
    <source>
        <dbReference type="EMBL" id="KAG0413556.1"/>
    </source>
</evidence>
<dbReference type="EMBL" id="JABSTQ010011248">
    <property type="protein sequence ID" value="KAG0413556.1"/>
    <property type="molecule type" value="Genomic_DNA"/>
</dbReference>
<comment type="caution">
    <text evidence="1">The sequence shown here is derived from an EMBL/GenBank/DDBJ whole genome shotgun (WGS) entry which is preliminary data.</text>
</comment>
<name>A0AC60P2K9_IXOPE</name>
<proteinExistence type="predicted"/>
<evidence type="ECO:0000313" key="2">
    <source>
        <dbReference type="Proteomes" id="UP000805193"/>
    </source>
</evidence>